<evidence type="ECO:0008006" key="3">
    <source>
        <dbReference type="Google" id="ProtNLM"/>
    </source>
</evidence>
<protein>
    <recommendedName>
        <fullName evidence="3">DUF885 domain-containing protein</fullName>
    </recommendedName>
</protein>
<organism evidence="1 2">
    <name type="scientific">Shewanella pneumatophori</name>
    <dbReference type="NCBI Taxonomy" id="314092"/>
    <lineage>
        <taxon>Bacteria</taxon>
        <taxon>Pseudomonadati</taxon>
        <taxon>Pseudomonadota</taxon>
        <taxon>Gammaproteobacteria</taxon>
        <taxon>Alteromonadales</taxon>
        <taxon>Shewanellaceae</taxon>
        <taxon>Shewanella</taxon>
    </lineage>
</organism>
<dbReference type="Proteomes" id="UP001139293">
    <property type="component" value="Unassembled WGS sequence"/>
</dbReference>
<evidence type="ECO:0000313" key="1">
    <source>
        <dbReference type="EMBL" id="MCL1138117.1"/>
    </source>
</evidence>
<sequence length="426" mass="48333">MPHTKPGQGKIAAISPQSQEQLLNQFAERYVRLALAVGQHDSYYVDAYYGPEQWQKETYWQPIPELLQLQKSGASELTEILHKVTAQELVIRGRFLEQQWSSIGTYLSILQGSKLSFSSEASALYDTPVTASLFGKGELHHQKLLAEIDRLVPGEGALSARFNQFKSQFIVPKDKAAAVFSAAVEIARNITNLHMQLPTHESFEIEYVNDQVWTAYNWYKGNSHSLIQLNQDQPLGIERYLELASHEGYPGHHVFNVLQEQKLVGTKQWLEYAIYPLYSPISYLSEGSANYALSLIMSDEEVLSFERDVLMPLAGLSGDLALFHKVLKLVKQLTYYENYVCQQLTDNCVDSDTAEQMLVEGALYPESRAKQRVQFFLHNRAYVINYNVGEDAVAAWVEARANNQADKWTRFEALLSRPLNASDLQV</sequence>
<evidence type="ECO:0000313" key="2">
    <source>
        <dbReference type="Proteomes" id="UP001139293"/>
    </source>
</evidence>
<gene>
    <name evidence="1" type="ORF">L2740_06095</name>
</gene>
<accession>A0A9X1ZBR3</accession>
<comment type="caution">
    <text evidence="1">The sequence shown here is derived from an EMBL/GenBank/DDBJ whole genome shotgun (WGS) entry which is preliminary data.</text>
</comment>
<reference evidence="1" key="1">
    <citation type="submission" date="2022-01" db="EMBL/GenBank/DDBJ databases">
        <title>Whole genome-based taxonomy of the Shewanellaceae.</title>
        <authorList>
            <person name="Martin-Rodriguez A.J."/>
        </authorList>
    </citation>
    <scope>NUCLEOTIDE SEQUENCE</scope>
    <source>
        <strain evidence="1">KCTC 23973</strain>
    </source>
</reference>
<keyword evidence="2" id="KW-1185">Reference proteome</keyword>
<dbReference type="EMBL" id="JAKILB010000003">
    <property type="protein sequence ID" value="MCL1138117.1"/>
    <property type="molecule type" value="Genomic_DNA"/>
</dbReference>
<name>A0A9X1ZBR3_9GAMM</name>
<dbReference type="AlphaFoldDB" id="A0A9X1ZBR3"/>
<dbReference type="RefSeq" id="WP_248949212.1">
    <property type="nucleotide sequence ID" value="NZ_JAKILB010000003.1"/>
</dbReference>
<proteinExistence type="predicted"/>